<dbReference type="NCBIfam" id="TIGR00045">
    <property type="entry name" value="glycerate kinase"/>
    <property type="match status" value="1"/>
</dbReference>
<name>A0A9D1NCG5_9FIRM</name>
<sequence length="368" mass="38297">MNPNRILVCPDSFKGTLTAKQAARAIADAAELVFRDAVVDLFPLADGGEGTLDCLAACGFSVVRISVRHPLNGTVNARYLYRDKTAVIESAEAIGLPLVGTDKNPLLTTSYGLGELIADAIGRGAETVFVTLGGSSTNDGGCGVAAALGYRFFDATGHEFLPTGGTLTQIDRIIPPTAFPTVAVTAWTDVDNPVCGMRGASYVYAPQKGASSADLPLLDNGLRHLCQLLDADPDTPGGGAAGGLGIGLKIFCGATLRPGIEEILRLTQFDRALDQVDLVVTGEGKFDDQSLMGKVFSGVTAHTRPRGIPVAVVAGKASPVSAEQLESAGVVLVAESDPAPDGDYRTDAYRRLRDGAARAFSQLADKSF</sequence>
<evidence type="ECO:0000313" key="6">
    <source>
        <dbReference type="Proteomes" id="UP000886891"/>
    </source>
</evidence>
<dbReference type="PANTHER" id="PTHR21599">
    <property type="entry name" value="GLYCERATE KINASE"/>
    <property type="match status" value="1"/>
</dbReference>
<reference evidence="5" key="2">
    <citation type="journal article" date="2021" name="PeerJ">
        <title>Extensive microbial diversity within the chicken gut microbiome revealed by metagenomics and culture.</title>
        <authorList>
            <person name="Gilroy R."/>
            <person name="Ravi A."/>
            <person name="Getino M."/>
            <person name="Pursley I."/>
            <person name="Horton D.L."/>
            <person name="Alikhan N.F."/>
            <person name="Baker D."/>
            <person name="Gharbi K."/>
            <person name="Hall N."/>
            <person name="Watson M."/>
            <person name="Adriaenssens E.M."/>
            <person name="Foster-Nyarko E."/>
            <person name="Jarju S."/>
            <person name="Secka A."/>
            <person name="Antonio M."/>
            <person name="Oren A."/>
            <person name="Chaudhuri R.R."/>
            <person name="La Ragione R."/>
            <person name="Hildebrand F."/>
            <person name="Pallen M.J."/>
        </authorList>
    </citation>
    <scope>NUCLEOTIDE SEQUENCE</scope>
    <source>
        <strain evidence="5">23406</strain>
    </source>
</reference>
<keyword evidence="3 4" id="KW-0418">Kinase</keyword>
<protein>
    <submittedName>
        <fullName evidence="5">Glycerate kinase</fullName>
    </submittedName>
</protein>
<reference evidence="5" key="1">
    <citation type="submission" date="2020-10" db="EMBL/GenBank/DDBJ databases">
        <authorList>
            <person name="Gilroy R."/>
        </authorList>
    </citation>
    <scope>NUCLEOTIDE SEQUENCE</scope>
    <source>
        <strain evidence="5">23406</strain>
    </source>
</reference>
<evidence type="ECO:0000256" key="2">
    <source>
        <dbReference type="ARBA" id="ARBA00022679"/>
    </source>
</evidence>
<dbReference type="PANTHER" id="PTHR21599:SF0">
    <property type="entry name" value="GLYCERATE KINASE"/>
    <property type="match status" value="1"/>
</dbReference>
<dbReference type="InterPro" id="IPR018197">
    <property type="entry name" value="Glycerate_kinase_RE-like"/>
</dbReference>
<dbReference type="Proteomes" id="UP000886891">
    <property type="component" value="Unassembled WGS sequence"/>
</dbReference>
<gene>
    <name evidence="5" type="ORF">IAB14_02810</name>
</gene>
<dbReference type="EMBL" id="DVOH01000021">
    <property type="protein sequence ID" value="HIV00031.1"/>
    <property type="molecule type" value="Genomic_DNA"/>
</dbReference>
<dbReference type="Pfam" id="PF02595">
    <property type="entry name" value="Gly_kinase"/>
    <property type="match status" value="1"/>
</dbReference>
<comment type="similarity">
    <text evidence="1 4">Belongs to the glycerate kinase type-1 family.</text>
</comment>
<dbReference type="Gene3D" id="3.90.1510.10">
    <property type="entry name" value="Glycerate kinase, domain 2"/>
    <property type="match status" value="1"/>
</dbReference>
<comment type="caution">
    <text evidence="5">The sequence shown here is derived from an EMBL/GenBank/DDBJ whole genome shotgun (WGS) entry which is preliminary data.</text>
</comment>
<evidence type="ECO:0000313" key="5">
    <source>
        <dbReference type="EMBL" id="HIV00031.1"/>
    </source>
</evidence>
<evidence type="ECO:0000256" key="1">
    <source>
        <dbReference type="ARBA" id="ARBA00006284"/>
    </source>
</evidence>
<dbReference type="InterPro" id="IPR004381">
    <property type="entry name" value="Glycerate_kinase"/>
</dbReference>
<organism evidence="5 6">
    <name type="scientific">Candidatus Stercoripulliclostridium merdipullorum</name>
    <dbReference type="NCBI Taxonomy" id="2840952"/>
    <lineage>
        <taxon>Bacteria</taxon>
        <taxon>Bacillati</taxon>
        <taxon>Bacillota</taxon>
        <taxon>Clostridia</taxon>
        <taxon>Eubacteriales</taxon>
        <taxon>Candidatus Stercoripulliclostridium</taxon>
    </lineage>
</organism>
<evidence type="ECO:0000256" key="4">
    <source>
        <dbReference type="PIRNR" id="PIRNR006078"/>
    </source>
</evidence>
<evidence type="ECO:0000256" key="3">
    <source>
        <dbReference type="ARBA" id="ARBA00022777"/>
    </source>
</evidence>
<dbReference type="InterPro" id="IPR018193">
    <property type="entry name" value="Glyc_kinase_flavodox-like_fold"/>
</dbReference>
<dbReference type="GO" id="GO:0031388">
    <property type="term" value="P:organic acid phosphorylation"/>
    <property type="evidence" value="ECO:0007669"/>
    <property type="project" value="UniProtKB-UniRule"/>
</dbReference>
<accession>A0A9D1NCG5</accession>
<dbReference type="GO" id="GO:0008887">
    <property type="term" value="F:glycerate kinase activity"/>
    <property type="evidence" value="ECO:0007669"/>
    <property type="project" value="UniProtKB-UniRule"/>
</dbReference>
<dbReference type="InterPro" id="IPR036129">
    <property type="entry name" value="Glycerate_kinase_sf"/>
</dbReference>
<dbReference type="Gene3D" id="3.40.50.10350">
    <property type="entry name" value="Glycerate kinase, domain 1"/>
    <property type="match status" value="1"/>
</dbReference>
<proteinExistence type="inferred from homology"/>
<dbReference type="AlphaFoldDB" id="A0A9D1NCG5"/>
<dbReference type="PIRSF" id="PIRSF006078">
    <property type="entry name" value="GlxK"/>
    <property type="match status" value="1"/>
</dbReference>
<dbReference type="SUPFAM" id="SSF110738">
    <property type="entry name" value="Glycerate kinase I"/>
    <property type="match status" value="1"/>
</dbReference>
<keyword evidence="2 4" id="KW-0808">Transferase</keyword>